<dbReference type="GO" id="GO:0046677">
    <property type="term" value="P:response to antibiotic"/>
    <property type="evidence" value="ECO:0007669"/>
    <property type="project" value="UniProtKB-KW"/>
</dbReference>
<accession>Q2FD22</accession>
<dbReference type="PROSITE" id="PS51186">
    <property type="entry name" value="GNAT"/>
    <property type="match status" value="1"/>
</dbReference>
<feature type="domain" description="N-acetyltransferase" evidence="2">
    <location>
        <begin position="16"/>
        <end position="185"/>
    </location>
</feature>
<dbReference type="Gene3D" id="3.40.630.30">
    <property type="match status" value="1"/>
</dbReference>
<dbReference type="GO" id="GO:0016410">
    <property type="term" value="F:N-acyltransferase activity"/>
    <property type="evidence" value="ECO:0007669"/>
    <property type="project" value="TreeGrafter"/>
</dbReference>
<dbReference type="EMBL" id="CT025832">
    <property type="protein sequence ID" value="CAJ77038.1"/>
    <property type="molecule type" value="Genomic_DNA"/>
</dbReference>
<organism evidence="3">
    <name type="scientific">Acinetobacter baumannii</name>
    <dbReference type="NCBI Taxonomy" id="470"/>
    <lineage>
        <taxon>Bacteria</taxon>
        <taxon>Pseudomonadati</taxon>
        <taxon>Pseudomonadota</taxon>
        <taxon>Gammaproteobacteria</taxon>
        <taxon>Moraxellales</taxon>
        <taxon>Moraxellaceae</taxon>
        <taxon>Acinetobacter</taxon>
        <taxon>Acinetobacter calcoaceticus/baumannii complex</taxon>
    </lineage>
</organism>
<dbReference type="PANTHER" id="PTHR31438:SF1">
    <property type="entry name" value="LYSINE N-ACYLTRANSFERASE C17G9.06C-RELATED"/>
    <property type="match status" value="1"/>
</dbReference>
<dbReference type="AlphaFoldDB" id="Q2FD22"/>
<dbReference type="Pfam" id="PF13523">
    <property type="entry name" value="Acetyltransf_8"/>
    <property type="match status" value="1"/>
</dbReference>
<reference evidence="3" key="1">
    <citation type="journal article" date="2006" name="PLoS Genet.">
        <title>Comparative Genomics of Multidrug Resistance in Acinetobacter baumannii.</title>
        <authorList>
            <person name="Fournier P.E."/>
            <person name="Vallenet D."/>
            <person name="Barbe V."/>
            <person name="Audic S."/>
            <person name="Ogata H."/>
            <person name="Poirel L."/>
            <person name="Richet H."/>
            <person name="Robert C."/>
            <person name="Mangenot S."/>
            <person name="Abergel C."/>
            <person name="Nordmann P."/>
            <person name="Weissenbach J."/>
            <person name="Raoult D. and Claverie J.M."/>
        </authorList>
    </citation>
    <scope>NUCLEOTIDE SEQUENCE</scope>
</reference>
<keyword evidence="3" id="KW-0808">Transferase</keyword>
<dbReference type="NCBIfam" id="NF000431">
    <property type="entry name" value="AAC_6p_Ian"/>
    <property type="match status" value="1"/>
</dbReference>
<sequence length="198" mass="22697">MISSGRVVMLVEQGRLAIRALQKSDAPVMLHWLQDERVLEFYEGRDKRFDLQTVIEVFIEDQGETTPCLVLLDDKPLGYVQFYPLDSEDKQALELPVEDVIYGLDQFIGEPDFWGLGLGTELVSLVRDYLITDKAAQRLVLDPQSRNLRAIACYEKCGFEKLCLLPAHEMHEGQLQDCWLMQYYPARSSLIASSRPKI</sequence>
<dbReference type="CDD" id="cd04301">
    <property type="entry name" value="NAT_SF"/>
    <property type="match status" value="1"/>
</dbReference>
<evidence type="ECO:0000256" key="1">
    <source>
        <dbReference type="ARBA" id="ARBA00023251"/>
    </source>
</evidence>
<evidence type="ECO:0000313" key="3">
    <source>
        <dbReference type="EMBL" id="CAJ77038.1"/>
    </source>
</evidence>
<name>Q2FD22_ACIBA</name>
<gene>
    <name evidence="3" type="primary">aac6'</name>
    <name evidence="3" type="ORF">1_126</name>
</gene>
<reference evidence="3" key="2">
    <citation type="submission" date="2006-02" db="EMBL/GenBank/DDBJ databases">
        <authorList>
            <person name="Genoscope"/>
        </authorList>
    </citation>
    <scope>NUCLEOTIDE SEQUENCE</scope>
</reference>
<dbReference type="InterPro" id="IPR000182">
    <property type="entry name" value="GNAT_dom"/>
</dbReference>
<keyword evidence="1" id="KW-0046">Antibiotic resistance</keyword>
<proteinExistence type="predicted"/>
<evidence type="ECO:0000259" key="2">
    <source>
        <dbReference type="PROSITE" id="PS51186"/>
    </source>
</evidence>
<dbReference type="PANTHER" id="PTHR31438">
    <property type="entry name" value="LYSINE N-ACYLTRANSFERASE C17G9.06C-RELATED"/>
    <property type="match status" value="1"/>
</dbReference>
<protein>
    <submittedName>
        <fullName evidence="3">Aminoglycoside 6-acetyltransferase</fullName>
    </submittedName>
</protein>
<dbReference type="InterPro" id="IPR016181">
    <property type="entry name" value="Acyl_CoA_acyltransferase"/>
</dbReference>
<dbReference type="SUPFAM" id="SSF55729">
    <property type="entry name" value="Acyl-CoA N-acyltransferases (Nat)"/>
    <property type="match status" value="1"/>
</dbReference>